<evidence type="ECO:0000313" key="2">
    <source>
        <dbReference type="EMBL" id="KAJ8449282.1"/>
    </source>
</evidence>
<reference evidence="2" key="1">
    <citation type="submission" date="2022-04" db="EMBL/GenBank/DDBJ databases">
        <title>Carnegiea gigantea Genome sequencing and assembly v2.</title>
        <authorList>
            <person name="Copetti D."/>
            <person name="Sanderson M.J."/>
            <person name="Burquez A."/>
            <person name="Wojciechowski M.F."/>
        </authorList>
    </citation>
    <scope>NUCLEOTIDE SEQUENCE</scope>
    <source>
        <strain evidence="2">SGP5-SGP5p</strain>
        <tissue evidence="2">Aerial part</tissue>
    </source>
</reference>
<dbReference type="OrthoDB" id="1858978at2759"/>
<dbReference type="AlphaFoldDB" id="A0A9Q1KVB5"/>
<feature type="domain" description="Neprosin PEP catalytic" evidence="1">
    <location>
        <begin position="71"/>
        <end position="349"/>
    </location>
</feature>
<dbReference type="EMBL" id="JAKOGI010000022">
    <property type="protein sequence ID" value="KAJ8449282.1"/>
    <property type="molecule type" value="Genomic_DNA"/>
</dbReference>
<dbReference type="PROSITE" id="PS52045">
    <property type="entry name" value="NEPROSIN_PEP_CD"/>
    <property type="match status" value="1"/>
</dbReference>
<comment type="caution">
    <text evidence="2">The sequence shown here is derived from an EMBL/GenBank/DDBJ whole genome shotgun (WGS) entry which is preliminary data.</text>
</comment>
<dbReference type="InterPro" id="IPR053168">
    <property type="entry name" value="Glutamic_endopeptidase"/>
</dbReference>
<keyword evidence="3" id="KW-1185">Reference proteome</keyword>
<dbReference type="Pfam" id="PF03080">
    <property type="entry name" value="Neprosin"/>
    <property type="match status" value="1"/>
</dbReference>
<name>A0A9Q1KVB5_9CARY</name>
<dbReference type="Proteomes" id="UP001153076">
    <property type="component" value="Unassembled WGS sequence"/>
</dbReference>
<evidence type="ECO:0000313" key="3">
    <source>
        <dbReference type="Proteomes" id="UP001153076"/>
    </source>
</evidence>
<gene>
    <name evidence="2" type="ORF">Cgig2_002414</name>
</gene>
<dbReference type="PANTHER" id="PTHR31589:SF223">
    <property type="entry name" value="PROTEIN, PUTATIVE (DUF239)-RELATED"/>
    <property type="match status" value="1"/>
</dbReference>
<accession>A0A9Q1KVB5</accession>
<dbReference type="Pfam" id="PF14365">
    <property type="entry name" value="Neprosin_AP"/>
    <property type="match status" value="1"/>
</dbReference>
<sequence>MKHKWTKSQLSLSSGQIFLVQRMALKIVLSFLFSLLPIIDGHGDTTFPKLEDLGRRKQLGHLNKPSVKTVKTEYGDIYECVDFYKQPAFNHPALKNHNFHPQMRPSFRMQQVSSAHTFPKDAKSISVGLKDKSCPVGTVPITRVKEDHLKRIESLMMNYTSKIDPHSIPLKPGTNVAIAQTKPGGSQVYYGVGANLSLHNPPVFSYEYSSGQLGIQGGPDSIQVGWTDPMSGNWWLEVGPDYTPIGFWPNRIFTSLAKSGSYVACGGEAYHPPDIPGVPHMGSGFKPSRHTNFNAYCFGFFVLNEQHKVTVKVRTEGYTNAPQFYGIVDEFIVRGFLDKDDIAGSGNSDVQVNGTNISLELQHRVVYGGTQVLS</sequence>
<dbReference type="InterPro" id="IPR004314">
    <property type="entry name" value="Neprosin"/>
</dbReference>
<dbReference type="InterPro" id="IPR025521">
    <property type="entry name" value="Neprosin_propep"/>
</dbReference>
<dbReference type="PANTHER" id="PTHR31589">
    <property type="entry name" value="PROTEIN, PUTATIVE (DUF239)-RELATED-RELATED"/>
    <property type="match status" value="1"/>
</dbReference>
<proteinExistence type="predicted"/>
<organism evidence="2 3">
    <name type="scientific">Carnegiea gigantea</name>
    <dbReference type="NCBI Taxonomy" id="171969"/>
    <lineage>
        <taxon>Eukaryota</taxon>
        <taxon>Viridiplantae</taxon>
        <taxon>Streptophyta</taxon>
        <taxon>Embryophyta</taxon>
        <taxon>Tracheophyta</taxon>
        <taxon>Spermatophyta</taxon>
        <taxon>Magnoliopsida</taxon>
        <taxon>eudicotyledons</taxon>
        <taxon>Gunneridae</taxon>
        <taxon>Pentapetalae</taxon>
        <taxon>Caryophyllales</taxon>
        <taxon>Cactineae</taxon>
        <taxon>Cactaceae</taxon>
        <taxon>Cactoideae</taxon>
        <taxon>Echinocereeae</taxon>
        <taxon>Carnegiea</taxon>
    </lineage>
</organism>
<evidence type="ECO:0000259" key="1">
    <source>
        <dbReference type="PROSITE" id="PS52045"/>
    </source>
</evidence>
<protein>
    <recommendedName>
        <fullName evidence="1">Neprosin PEP catalytic domain-containing protein</fullName>
    </recommendedName>
</protein>